<dbReference type="PANTHER" id="PTHR23306:SF21">
    <property type="entry name" value="UBIQUITIN-CONJUGATING ENZYME_RWD-LIKE PROTEIN"/>
    <property type="match status" value="1"/>
</dbReference>
<dbReference type="GO" id="GO:0043130">
    <property type="term" value="F:ubiquitin binding"/>
    <property type="evidence" value="ECO:0007669"/>
    <property type="project" value="TreeGrafter"/>
</dbReference>
<dbReference type="EMBL" id="MTKT01003711">
    <property type="protein sequence ID" value="OWM74516.1"/>
    <property type="molecule type" value="Genomic_DNA"/>
</dbReference>
<name>A0A218WPF3_PUNGR</name>
<comment type="caution">
    <text evidence="1">The sequence shown here is derived from an EMBL/GenBank/DDBJ whole genome shotgun (WGS) entry which is preliminary data.</text>
</comment>
<dbReference type="CDD" id="cd11685">
    <property type="entry name" value="UEV_TSG101-like"/>
    <property type="match status" value="1"/>
</dbReference>
<organism evidence="1 2">
    <name type="scientific">Punica granatum</name>
    <name type="common">Pomegranate</name>
    <dbReference type="NCBI Taxonomy" id="22663"/>
    <lineage>
        <taxon>Eukaryota</taxon>
        <taxon>Viridiplantae</taxon>
        <taxon>Streptophyta</taxon>
        <taxon>Embryophyta</taxon>
        <taxon>Tracheophyta</taxon>
        <taxon>Spermatophyta</taxon>
        <taxon>Magnoliopsida</taxon>
        <taxon>eudicotyledons</taxon>
        <taxon>Gunneridae</taxon>
        <taxon>Pentapetalae</taxon>
        <taxon>rosids</taxon>
        <taxon>malvids</taxon>
        <taxon>Myrtales</taxon>
        <taxon>Lythraceae</taxon>
        <taxon>Punica</taxon>
    </lineage>
</organism>
<sequence length="159" mass="17382">MAPVVASPIKFIEAALSNGAGSPFGLSYSDPNQRWLIRKDLLSLLQEFPSFAPSIDTFFHNDGTSTKLLVARACLRVSSLSNLARNLVKLFLKDHPFWSSPPSSEGPANPALASKTKALDRLSGMIHYDLAVLRSTGDDELPLLVTKTNRSIPPFLLYL</sequence>
<accession>A0A218WPF3</accession>
<dbReference type="InterPro" id="IPR052070">
    <property type="entry name" value="ESCRT-I_UEV_domain"/>
</dbReference>
<proteinExistence type="predicted"/>
<reference evidence="2" key="1">
    <citation type="journal article" date="2017" name="Plant J.">
        <title>The pomegranate (Punica granatum L.) genome and the genomics of punicalagin biosynthesis.</title>
        <authorList>
            <person name="Qin G."/>
            <person name="Xu C."/>
            <person name="Ming R."/>
            <person name="Tang H."/>
            <person name="Guyot R."/>
            <person name="Kramer E.M."/>
            <person name="Hu Y."/>
            <person name="Yi X."/>
            <person name="Qi Y."/>
            <person name="Xu X."/>
            <person name="Gao Z."/>
            <person name="Pan H."/>
            <person name="Jian J."/>
            <person name="Tian Y."/>
            <person name="Yue Z."/>
            <person name="Xu Y."/>
        </authorList>
    </citation>
    <scope>NUCLEOTIDE SEQUENCE [LARGE SCALE GENOMIC DNA]</scope>
    <source>
        <strain evidence="2">cv. Dabenzi</strain>
    </source>
</reference>
<dbReference type="GO" id="GO:0000813">
    <property type="term" value="C:ESCRT I complex"/>
    <property type="evidence" value="ECO:0007669"/>
    <property type="project" value="TreeGrafter"/>
</dbReference>
<protein>
    <submittedName>
        <fullName evidence="1">Uncharacterized protein</fullName>
    </submittedName>
</protein>
<dbReference type="PANTHER" id="PTHR23306">
    <property type="entry name" value="TUMOR SUSCEPTIBILITY GENE 101 PROTEIN-RELATED"/>
    <property type="match status" value="1"/>
</dbReference>
<evidence type="ECO:0000313" key="2">
    <source>
        <dbReference type="Proteomes" id="UP000197138"/>
    </source>
</evidence>
<dbReference type="GO" id="GO:0008333">
    <property type="term" value="P:endosome to lysosome transport"/>
    <property type="evidence" value="ECO:0007669"/>
    <property type="project" value="TreeGrafter"/>
</dbReference>
<dbReference type="Proteomes" id="UP000197138">
    <property type="component" value="Unassembled WGS sequence"/>
</dbReference>
<dbReference type="Gene3D" id="3.10.110.10">
    <property type="entry name" value="Ubiquitin Conjugating Enzyme"/>
    <property type="match status" value="1"/>
</dbReference>
<evidence type="ECO:0000313" key="1">
    <source>
        <dbReference type="EMBL" id="OWM74516.1"/>
    </source>
</evidence>
<dbReference type="InterPro" id="IPR016135">
    <property type="entry name" value="UBQ-conjugating_enzyme/RWD"/>
</dbReference>
<gene>
    <name evidence="1" type="ORF">CDL15_Pgr005095</name>
</gene>
<dbReference type="AlphaFoldDB" id="A0A218WPF3"/>